<feature type="compositionally biased region" description="Low complexity" evidence="1">
    <location>
        <begin position="651"/>
        <end position="662"/>
    </location>
</feature>
<dbReference type="GO" id="GO:0005634">
    <property type="term" value="C:nucleus"/>
    <property type="evidence" value="ECO:0007669"/>
    <property type="project" value="TreeGrafter"/>
</dbReference>
<dbReference type="Pfam" id="PF01713">
    <property type="entry name" value="Smr"/>
    <property type="match status" value="1"/>
</dbReference>
<dbReference type="GO" id="GO:0043130">
    <property type="term" value="F:ubiquitin binding"/>
    <property type="evidence" value="ECO:0007669"/>
    <property type="project" value="InterPro"/>
</dbReference>
<comment type="caution">
    <text evidence="4">The sequence shown here is derived from an EMBL/GenBank/DDBJ whole genome shotgun (WGS) entry which is preliminary data.</text>
</comment>
<feature type="region of interest" description="Disordered" evidence="1">
    <location>
        <begin position="1331"/>
        <end position="1350"/>
    </location>
</feature>
<sequence length="1778" mass="199140">MPRRRKTGASPFQKNGNPDRSALSVSQGDPSDLMSQAVHYVNKEELFNSMSEMFSILDPSVVYMVLSECDFKVENAMDHLLELSTHAKGVASSKTMAFDSAAASLALVNQQRSVANLRRGESTIERSKPGEAIENVLSSDVQLTEELDSLIENAFQSYSLSDELPNSANDQIIHKHPVEYDGLIEFPEWEKSDSVILFPQQAETNNEVLENFCSQPPASQLSIQTSSPAASSTFTQIMEDSDLLEIHVQHEVASEVYEQSNGEISCENSVLNQSSVTPVPGESSQSPLELGVAVTGDPSSRCQEQHEEVVTAFNSYQSPSLLEAYVSLETSSLKTQKPADVQQTQQSYSLNFPTPSGQSQQHWNLMAPVFYPSSRSHSFVVPVAASPGQWRPGSDYRTSEKGLFVSSPVVSNAWDSHPSLKVWGNQDRNSKLNLSQVQQPRVCHMMRKKMHLIGQVLVLLRGVPGSGKSYLARNILEDNPGGIILSTDDYFNKHGQYHYDPNCLGEAHDWNRKRVKEAFEMGISPIIIDNTNIQAWEMKPYVTLAQQFKYKVMFREPDTWWKFKPKELERRNVHGVSKEKIKRMLERYERCLTVRSILDSSVPDKSEAADWSEDPFQEESHRKREAHSDAKEEPPFASDVEPLELAEVDKTSPSTSLTLESSCDPEHFQQEEKEMEDSSVEHSSENSAVQDDLDVCLSECIEKELPLEKKEEKGEKVEKNTETEIDEDDVITAEESVNLHTGGAEEHSDNTVSVQTAVEQSGSICMEPKSTQTSNTVEPSSSAFGMSGKPELLNFLGDWPVEQTMGQRVKRSRRLEKSSLKSDEEGETPSQQHPDIGKEQVGLPEICTVDNGHEEENLTSSCSSISSDKLTLELQMVGHWPVSASLEQRQQRSRRMRMTNQSDEGRNTEGDIDINALETVDVLRGTPVNTAEQTGIKSVPLHPDEIVASETVGEEKNQQNKRTRKHHRLALTFANNSLPHPKEEDLLSNLNATEEKQDTCLSRQKSSHSQTESQDFALLWRLEKKMLFPETTKVLHGRLDGFKPKHIDNVSDSQEKIPYRVTYDKSTFVEESELTSIDDSEKLDTLCKLFESVSFEALKDLYERCNKDIDWATGLLLDSEEKLCKAVDTECFQVREAEPVVTDLDFKASTNCDENLKDSKQMAQVIGVGGISEASEDQNSSLSIAESRSAKGAVKDADESDSFTATSLNDSEELKNSMDVAPRTDTSNSAAGVTELSISGKQTVESESLEETVNKPSLLQLDAGFCTPMTLPHDPNTTSTNLKFELNSESDINPSESNAENSEVAASLLGMDHALLVCPRSDKEMEVDEETQESTEEICGKEEIESPSWSAAKARRQSPIPASHAAFNIDCLELTLPPELALQLKEIFGPVGIDAGSLTVEDCVVHIDLNLAKVIHEKWKESILKRQRRDESCKLSAEGPTVIQQIDTDDSEMLLSQNADSKIQKKKMSWASGTSNDIQMKKTATSDVFPFMDHWNAQIQKVSLRQIISEELAMQEREDMNRVPSMARKDCAAKLKEKQLFEMFPTINQSFLMDIFRDNNYSLEQTEQFLNCVLEADPVKTVIAQENVQQNEVVTSYSAKNREKKAKRSKEEDDPLSEIFQDFEYPQYDDLRAEAFCHQQKRKECLKKAGEAYRMGMKPVAAFYAHQSRLHEEKMKEANHAAAVQIFERVNTSLLPMNVLDLHGLHVDEAVNQLSRVLQEKSEEHQQTGGKPYLTVITGRGSHSQGGVARIRPAAIRYLTTHNFRFTEIKPGCLKVML</sequence>
<dbReference type="Pfam" id="PF25126">
    <property type="entry name" value="DUF7818"/>
    <property type="match status" value="1"/>
</dbReference>
<dbReference type="PROSITE" id="PS50828">
    <property type="entry name" value="SMR"/>
    <property type="match status" value="1"/>
</dbReference>
<feature type="compositionally biased region" description="Basic and acidic residues" evidence="1">
    <location>
        <begin position="618"/>
        <end position="634"/>
    </location>
</feature>
<protein>
    <submittedName>
        <fullName evidence="4">N4BP2 protein</fullName>
    </submittedName>
</protein>
<feature type="domain" description="Smr" evidence="2">
    <location>
        <begin position="1700"/>
        <end position="1778"/>
    </location>
</feature>
<dbReference type="InterPro" id="IPR056718">
    <property type="entry name" value="DUF7816"/>
</dbReference>
<dbReference type="Pfam" id="PF25124">
    <property type="entry name" value="DUF7816"/>
    <property type="match status" value="1"/>
</dbReference>
<dbReference type="EMBL" id="VXAH01000041">
    <property type="protein sequence ID" value="NXK31795.1"/>
    <property type="molecule type" value="Genomic_DNA"/>
</dbReference>
<accession>A0A7L0IHM7</accession>
<feature type="non-terminal residue" evidence="4">
    <location>
        <position position="1"/>
    </location>
</feature>
<dbReference type="InterPro" id="IPR056720">
    <property type="entry name" value="DUF7818"/>
</dbReference>
<dbReference type="PANTHER" id="PTHR46535:SF1">
    <property type="entry name" value="NEDD4-BINDING PROTEIN 2"/>
    <property type="match status" value="1"/>
</dbReference>
<dbReference type="PROSITE" id="PS51140">
    <property type="entry name" value="CUE"/>
    <property type="match status" value="1"/>
</dbReference>
<dbReference type="InterPro" id="IPR041801">
    <property type="entry name" value="N4BP2_CUE"/>
</dbReference>
<name>A0A7L0IHM7_PIPCL</name>
<feature type="domain" description="CUE" evidence="3">
    <location>
        <begin position="42"/>
        <end position="85"/>
    </location>
</feature>
<dbReference type="CDD" id="cd14279">
    <property type="entry name" value="CUE"/>
    <property type="match status" value="1"/>
</dbReference>
<evidence type="ECO:0000259" key="2">
    <source>
        <dbReference type="PROSITE" id="PS50828"/>
    </source>
</evidence>
<feature type="compositionally biased region" description="Polar residues" evidence="1">
    <location>
        <begin position="10"/>
        <end position="29"/>
    </location>
</feature>
<dbReference type="PANTHER" id="PTHR46535">
    <property type="entry name" value="NEDD4-BINDING PROTEIN 2"/>
    <property type="match status" value="1"/>
</dbReference>
<dbReference type="InterPro" id="IPR027417">
    <property type="entry name" value="P-loop_NTPase"/>
</dbReference>
<evidence type="ECO:0000259" key="3">
    <source>
        <dbReference type="PROSITE" id="PS51140"/>
    </source>
</evidence>
<evidence type="ECO:0000313" key="5">
    <source>
        <dbReference type="Proteomes" id="UP000520962"/>
    </source>
</evidence>
<evidence type="ECO:0000313" key="4">
    <source>
        <dbReference type="EMBL" id="NXK31795.1"/>
    </source>
</evidence>
<dbReference type="CDD" id="cd14365">
    <property type="entry name" value="CUE_N4BP2"/>
    <property type="match status" value="1"/>
</dbReference>
<dbReference type="SMART" id="SM01162">
    <property type="entry name" value="DUF1771"/>
    <property type="match status" value="1"/>
</dbReference>
<dbReference type="SUPFAM" id="SSF160443">
    <property type="entry name" value="SMR domain-like"/>
    <property type="match status" value="1"/>
</dbReference>
<organism evidence="4 5">
    <name type="scientific">Piprites chloris</name>
    <name type="common">Wing-barred manakin</name>
    <dbReference type="NCBI Taxonomy" id="114369"/>
    <lineage>
        <taxon>Eukaryota</taxon>
        <taxon>Metazoa</taxon>
        <taxon>Chordata</taxon>
        <taxon>Craniata</taxon>
        <taxon>Vertebrata</taxon>
        <taxon>Euteleostomi</taxon>
        <taxon>Archelosauria</taxon>
        <taxon>Archosauria</taxon>
        <taxon>Dinosauria</taxon>
        <taxon>Saurischia</taxon>
        <taxon>Theropoda</taxon>
        <taxon>Coelurosauria</taxon>
        <taxon>Aves</taxon>
        <taxon>Neognathae</taxon>
        <taxon>Neoaves</taxon>
        <taxon>Telluraves</taxon>
        <taxon>Australaves</taxon>
        <taxon>Passeriformes</taxon>
        <taxon>Pipridae</taxon>
        <taxon>Piprites</taxon>
    </lineage>
</organism>
<dbReference type="InterPro" id="IPR013899">
    <property type="entry name" value="DUF1771"/>
</dbReference>
<feature type="compositionally biased region" description="Polar residues" evidence="1">
    <location>
        <begin position="1224"/>
        <end position="1233"/>
    </location>
</feature>
<dbReference type="InterPro" id="IPR052772">
    <property type="entry name" value="Endo/PolyKinase_Domain-Protein"/>
</dbReference>
<dbReference type="Gene3D" id="1.10.8.10">
    <property type="entry name" value="DNA helicase RuvA subunit, C-terminal domain"/>
    <property type="match status" value="1"/>
</dbReference>
<gene>
    <name evidence="4" type="primary">N4bp2</name>
    <name evidence="4" type="ORF">PIPCHL_R04290</name>
</gene>
<feature type="region of interest" description="Disordered" evidence="1">
    <location>
        <begin position="742"/>
        <end position="789"/>
    </location>
</feature>
<dbReference type="Pfam" id="PF08590">
    <property type="entry name" value="DUF1771"/>
    <property type="match status" value="1"/>
</dbReference>
<dbReference type="Proteomes" id="UP000520962">
    <property type="component" value="Unassembled WGS sequence"/>
</dbReference>
<feature type="region of interest" description="Disordered" evidence="1">
    <location>
        <begin position="710"/>
        <end position="729"/>
    </location>
</feature>
<dbReference type="InterPro" id="IPR009060">
    <property type="entry name" value="UBA-like_sf"/>
</dbReference>
<feature type="region of interest" description="Disordered" evidence="1">
    <location>
        <begin position="1177"/>
        <end position="1233"/>
    </location>
</feature>
<reference evidence="4 5" key="1">
    <citation type="submission" date="2019-09" db="EMBL/GenBank/DDBJ databases">
        <title>Bird 10,000 Genomes (B10K) Project - Family phase.</title>
        <authorList>
            <person name="Zhang G."/>
        </authorList>
    </citation>
    <scope>NUCLEOTIDE SEQUENCE [LARGE SCALE GENOMIC DNA]</scope>
    <source>
        <strain evidence="4">B10K-DU-007-02</strain>
        <tissue evidence="4">Mixed tissue sample</tissue>
    </source>
</reference>
<dbReference type="Gene3D" id="3.40.50.300">
    <property type="entry name" value="P-loop containing nucleotide triphosphate hydrolases"/>
    <property type="match status" value="1"/>
</dbReference>
<feature type="non-terminal residue" evidence="4">
    <location>
        <position position="1778"/>
    </location>
</feature>
<proteinExistence type="predicted"/>
<feature type="compositionally biased region" description="Polar residues" evidence="1">
    <location>
        <begin position="1177"/>
        <end position="1186"/>
    </location>
</feature>
<dbReference type="Gene3D" id="3.30.1370.110">
    <property type="match status" value="1"/>
</dbReference>
<dbReference type="InterPro" id="IPR003892">
    <property type="entry name" value="CUE"/>
</dbReference>
<dbReference type="SMART" id="SM00463">
    <property type="entry name" value="SMR"/>
    <property type="match status" value="1"/>
</dbReference>
<feature type="region of interest" description="Disordered" evidence="1">
    <location>
        <begin position="1"/>
        <end position="30"/>
    </location>
</feature>
<keyword evidence="5" id="KW-1185">Reference proteome</keyword>
<dbReference type="InterPro" id="IPR036063">
    <property type="entry name" value="Smr_dom_sf"/>
</dbReference>
<feature type="region of interest" description="Disordered" evidence="1">
    <location>
        <begin position="804"/>
        <end position="841"/>
    </location>
</feature>
<dbReference type="InterPro" id="IPR056719">
    <property type="entry name" value="DUF7817"/>
</dbReference>
<evidence type="ECO:0000256" key="1">
    <source>
        <dbReference type="SAM" id="MobiDB-lite"/>
    </source>
</evidence>
<dbReference type="GO" id="GO:0004519">
    <property type="term" value="F:endonuclease activity"/>
    <property type="evidence" value="ECO:0007669"/>
    <property type="project" value="TreeGrafter"/>
</dbReference>
<dbReference type="Pfam" id="PF25125">
    <property type="entry name" value="DUF7817"/>
    <property type="match status" value="1"/>
</dbReference>
<feature type="compositionally biased region" description="Basic and acidic residues" evidence="1">
    <location>
        <begin position="710"/>
        <end position="722"/>
    </location>
</feature>
<dbReference type="SUPFAM" id="SSF46934">
    <property type="entry name" value="UBA-like"/>
    <property type="match status" value="1"/>
</dbReference>
<dbReference type="SUPFAM" id="SSF52540">
    <property type="entry name" value="P-loop containing nucleoside triphosphate hydrolases"/>
    <property type="match status" value="1"/>
</dbReference>
<dbReference type="Pfam" id="PF13671">
    <property type="entry name" value="AAA_33"/>
    <property type="match status" value="1"/>
</dbReference>
<feature type="region of interest" description="Disordered" evidence="1">
    <location>
        <begin position="603"/>
        <end position="692"/>
    </location>
</feature>
<dbReference type="InterPro" id="IPR002625">
    <property type="entry name" value="Smr_dom"/>
</dbReference>
<feature type="compositionally biased region" description="Polar residues" evidence="1">
    <location>
        <begin position="750"/>
        <end position="784"/>
    </location>
</feature>